<dbReference type="PATRIC" id="fig|1224164.3.peg.948"/>
<gene>
    <name evidence="1" type="ORF">B843_04760</name>
</gene>
<keyword evidence="2" id="KW-1185">Reference proteome</keyword>
<protein>
    <submittedName>
        <fullName evidence="1">Uncharacterized protein</fullName>
    </submittedName>
</protein>
<evidence type="ECO:0000313" key="1">
    <source>
        <dbReference type="EMBL" id="AHI22341.1"/>
    </source>
</evidence>
<dbReference type="EMBL" id="CP004353">
    <property type="protein sequence ID" value="AHI22341.1"/>
    <property type="molecule type" value="Genomic_DNA"/>
</dbReference>
<reference evidence="1 2" key="1">
    <citation type="submission" date="2013-02" db="EMBL/GenBank/DDBJ databases">
        <title>The complete genome sequence of Corynebacterium vitaeruminis DSM 20294.</title>
        <authorList>
            <person name="Ruckert C."/>
            <person name="Albersmeier A."/>
            <person name="Kalinowski J."/>
        </authorList>
    </citation>
    <scope>NUCLEOTIDE SEQUENCE [LARGE SCALE GENOMIC DNA]</scope>
    <source>
        <strain evidence="2">ATCC 10234</strain>
    </source>
</reference>
<dbReference type="AlphaFoldDB" id="W5XZB1"/>
<dbReference type="KEGG" id="cvt:B843_04760"/>
<organism evidence="1 2">
    <name type="scientific">Corynebacterium vitaeruminis DSM 20294</name>
    <dbReference type="NCBI Taxonomy" id="1224164"/>
    <lineage>
        <taxon>Bacteria</taxon>
        <taxon>Bacillati</taxon>
        <taxon>Actinomycetota</taxon>
        <taxon>Actinomycetes</taxon>
        <taxon>Mycobacteriales</taxon>
        <taxon>Corynebacteriaceae</taxon>
        <taxon>Corynebacterium</taxon>
    </lineage>
</organism>
<sequence>MQDRELPVEVELAYESILIGVCERLTFDDCEVYLRGYDFLLEVAEALFDELAELGFDRAPHAGRSVAQVLAGRSCSDAELRQAFSFLLARLGFYTVSLAGPYSDVPAVLTTPQEFHSLPLPAAQIRDQLQQGRLLALPVTVSDLENSLFEEVLERGWAFLNRPGFVVQAGAYRRQAPTARPERAAYVEQSRRMEFRHPANVLLNLDHPDAVVGPVASESEFFVGLLDDETNRVFDADLGGINVHLPMSDTVQLYLTLGAKRYSWAGRDFEAPLYLLPVYEEEDGLRAENSSAFLNPALYLAGLSKAITGEQLPMHLDPLRPMQDVRTLMRDEPTMVERFGLVSADVSGALGALSDRMWISMHPTSTMREADPLGAGTVVDLVSAGVNLIYIDNNPASRLARIVDVSAECELDEVLTYLVAPMGSARAELGSMLGEHQVLDCIDVDDEPFDALCSIVYRTVEAEGRVEGFENFYYALESSEFTFHEITLLFRKPLTYYCKLFYGSLDKLFTEFYFPFSRILVHEAHAFPPHKLCGARFDTQVYYSFSEDAVVDPTAWQRASDFHLDLRHCLEIDTISRISR</sequence>
<dbReference type="RefSeq" id="WP_025252378.1">
    <property type="nucleotide sequence ID" value="NZ_CP004353.1"/>
</dbReference>
<name>W5XZB1_9CORY</name>
<evidence type="ECO:0000313" key="2">
    <source>
        <dbReference type="Proteomes" id="UP000019222"/>
    </source>
</evidence>
<accession>W5XZB1</accession>
<dbReference type="HOGENOM" id="CLU_469873_0_0_11"/>
<dbReference type="Proteomes" id="UP000019222">
    <property type="component" value="Chromosome"/>
</dbReference>
<proteinExistence type="predicted"/>